<keyword evidence="3" id="KW-0378">Hydrolase</keyword>
<dbReference type="PANTHER" id="PTHR43798:SF33">
    <property type="entry name" value="HYDROLASE, PUTATIVE (AFU_ORTHOLOGUE AFUA_2G14860)-RELATED"/>
    <property type="match status" value="1"/>
</dbReference>
<dbReference type="PANTHER" id="PTHR43798">
    <property type="entry name" value="MONOACYLGLYCEROL LIPASE"/>
    <property type="match status" value="1"/>
</dbReference>
<dbReference type="Pfam" id="PF00561">
    <property type="entry name" value="Abhydrolase_1"/>
    <property type="match status" value="1"/>
</dbReference>
<dbReference type="InterPro" id="IPR029058">
    <property type="entry name" value="AB_hydrolase_fold"/>
</dbReference>
<reference evidence="2" key="2">
    <citation type="submission" date="2020-02" db="EMBL/GenBank/DDBJ databases">
        <authorList>
            <person name="Matsumoto Y."/>
            <person name="Motooka D."/>
            <person name="Nakamura S."/>
        </authorList>
    </citation>
    <scope>NUCLEOTIDE SEQUENCE</scope>
    <source>
        <strain evidence="2">JCM 15653</strain>
    </source>
</reference>
<dbReference type="Gene3D" id="3.40.50.1820">
    <property type="entry name" value="alpha/beta hydrolase"/>
    <property type="match status" value="1"/>
</dbReference>
<keyword evidence="4" id="KW-1185">Reference proteome</keyword>
<evidence type="ECO:0000313" key="5">
    <source>
        <dbReference type="Proteomes" id="UP001162885"/>
    </source>
</evidence>
<dbReference type="EMBL" id="CP060016">
    <property type="protein sequence ID" value="UNB98563.1"/>
    <property type="molecule type" value="Genomic_DNA"/>
</dbReference>
<sequence length="317" mass="34238">MDLRVPEVNIAGRWDRGGLGAFVSDAAFEHFLGTYRAGMAALPQFELFDVPTSFGSVRAYRFAGPDAGAPVVLLPGRNASTPMYRGNLGPLLQRRTVYGIDLLGEAGLSVQHRAIRGGADQAQWLDEALAGLELDKAHLLGVSIGGWTAVNYAVHRPRRIASLALLDPVVTFTGIPAKAMLASVTLFAPGVPESWRRRVHSWIAGGSDMAGAEIESALIDAGAKDFTLRTPMPQLFTDDQLRRLDVPVLALIAGRSVMLKPDRAVVRARELLARGQVELWADASHAINGEYPEEIARRAGQFWDDPQARITDGPNAS</sequence>
<organism evidence="3 5">
    <name type="scientific">Mycolicibacterium boenickei</name>
    <dbReference type="NCBI Taxonomy" id="146017"/>
    <lineage>
        <taxon>Bacteria</taxon>
        <taxon>Bacillati</taxon>
        <taxon>Actinomycetota</taxon>
        <taxon>Actinomycetes</taxon>
        <taxon>Mycobacteriales</taxon>
        <taxon>Mycobacteriaceae</taxon>
        <taxon>Mycolicibacterium</taxon>
    </lineage>
</organism>
<dbReference type="EMBL" id="AP022579">
    <property type="protein sequence ID" value="BBX94395.1"/>
    <property type="molecule type" value="Genomic_DNA"/>
</dbReference>
<dbReference type="Proteomes" id="UP000466683">
    <property type="component" value="Chromosome"/>
</dbReference>
<gene>
    <name evidence="3" type="ORF">H5U98_24010</name>
    <name evidence="2" type="ORF">MBOE_60440</name>
</gene>
<dbReference type="AlphaFoldDB" id="A0AAX2ZUA1"/>
<evidence type="ECO:0000313" key="4">
    <source>
        <dbReference type="Proteomes" id="UP000466683"/>
    </source>
</evidence>
<reference evidence="2 4" key="1">
    <citation type="journal article" date="2019" name="Emerg. Microbes Infect.">
        <title>Comprehensive subspecies identification of 175 nontuberculous mycobacteria species based on 7547 genomic profiles.</title>
        <authorList>
            <person name="Matsumoto Y."/>
            <person name="Kinjo T."/>
            <person name="Motooka D."/>
            <person name="Nabeya D."/>
            <person name="Jung N."/>
            <person name="Uechi K."/>
            <person name="Horii T."/>
            <person name="Iida T."/>
            <person name="Fujita J."/>
            <person name="Nakamura S."/>
        </authorList>
    </citation>
    <scope>NUCLEOTIDE SEQUENCE [LARGE SCALE GENOMIC DNA]</scope>
    <source>
        <strain evidence="2 4">JCM 15653</strain>
    </source>
</reference>
<dbReference type="InterPro" id="IPR000073">
    <property type="entry name" value="AB_hydrolase_1"/>
</dbReference>
<dbReference type="Proteomes" id="UP001162885">
    <property type="component" value="Chromosome"/>
</dbReference>
<proteinExistence type="predicted"/>
<dbReference type="GO" id="GO:0016020">
    <property type="term" value="C:membrane"/>
    <property type="evidence" value="ECO:0007669"/>
    <property type="project" value="TreeGrafter"/>
</dbReference>
<evidence type="ECO:0000313" key="3">
    <source>
        <dbReference type="EMBL" id="UNB98563.1"/>
    </source>
</evidence>
<evidence type="ECO:0000313" key="2">
    <source>
        <dbReference type="EMBL" id="BBX94395.1"/>
    </source>
</evidence>
<dbReference type="InterPro" id="IPR050266">
    <property type="entry name" value="AB_hydrolase_sf"/>
</dbReference>
<dbReference type="GO" id="GO:0016787">
    <property type="term" value="F:hydrolase activity"/>
    <property type="evidence" value="ECO:0007669"/>
    <property type="project" value="UniProtKB-KW"/>
</dbReference>
<name>A0AAX2ZUA1_9MYCO</name>
<accession>A0AAX2ZUA1</accession>
<feature type="domain" description="AB hydrolase-1" evidence="1">
    <location>
        <begin position="70"/>
        <end position="180"/>
    </location>
</feature>
<dbReference type="RefSeq" id="WP_077743950.1">
    <property type="nucleotide sequence ID" value="NZ_AP022579.1"/>
</dbReference>
<protein>
    <submittedName>
        <fullName evidence="3">Alpha/beta hydrolase</fullName>
    </submittedName>
    <submittedName>
        <fullName evidence="2">Carboxylesterase</fullName>
    </submittedName>
</protein>
<reference evidence="3 5" key="3">
    <citation type="journal article" date="2022" name="BMC Genomics">
        <title>Comparative genome analysis of mycobacteria focusing on tRNA and non-coding RNA.</title>
        <authorList>
            <person name="Behra P.R.K."/>
            <person name="Pettersson B.M.F."/>
            <person name="Ramesh M."/>
            <person name="Das S."/>
            <person name="Dasgupta S."/>
            <person name="Kirsebom L.A."/>
        </authorList>
    </citation>
    <scope>NUCLEOTIDE SEQUENCE [LARGE SCALE GENOMIC DNA]</scope>
    <source>
        <strain evidence="3 5">DSM 44677</strain>
    </source>
</reference>
<dbReference type="SUPFAM" id="SSF53474">
    <property type="entry name" value="alpha/beta-Hydrolases"/>
    <property type="match status" value="1"/>
</dbReference>
<evidence type="ECO:0000259" key="1">
    <source>
        <dbReference type="Pfam" id="PF00561"/>
    </source>
</evidence>